<keyword evidence="4" id="KW-0804">Transcription</keyword>
<name>A0ABT4MNL8_GORRU</name>
<dbReference type="Gene3D" id="1.10.10.60">
    <property type="entry name" value="Homeodomain-like"/>
    <property type="match status" value="1"/>
</dbReference>
<keyword evidence="2" id="KW-0805">Transcription regulation</keyword>
<evidence type="ECO:0000256" key="2">
    <source>
        <dbReference type="ARBA" id="ARBA00023015"/>
    </source>
</evidence>
<dbReference type="SUPFAM" id="SSF46689">
    <property type="entry name" value="Homeodomain-like"/>
    <property type="match status" value="1"/>
</dbReference>
<dbReference type="PANTHER" id="PTHR30055">
    <property type="entry name" value="HTH-TYPE TRANSCRIPTIONAL REGULATOR RUTR"/>
    <property type="match status" value="1"/>
</dbReference>
<dbReference type="InterPro" id="IPR009057">
    <property type="entry name" value="Homeodomain-like_sf"/>
</dbReference>
<organism evidence="8 9">
    <name type="scientific">Gordonia rubripertincta</name>
    <name type="common">Rhodococcus corallinus</name>
    <dbReference type="NCBI Taxonomy" id="36822"/>
    <lineage>
        <taxon>Bacteria</taxon>
        <taxon>Bacillati</taxon>
        <taxon>Actinomycetota</taxon>
        <taxon>Actinomycetes</taxon>
        <taxon>Mycobacteriales</taxon>
        <taxon>Gordoniaceae</taxon>
        <taxon>Gordonia</taxon>
    </lineage>
</organism>
<dbReference type="Pfam" id="PF17932">
    <property type="entry name" value="TetR_C_24"/>
    <property type="match status" value="1"/>
</dbReference>
<dbReference type="Proteomes" id="UP001067235">
    <property type="component" value="Unassembled WGS sequence"/>
</dbReference>
<evidence type="ECO:0000256" key="3">
    <source>
        <dbReference type="ARBA" id="ARBA00023125"/>
    </source>
</evidence>
<dbReference type="RefSeq" id="WP_301569078.1">
    <property type="nucleotide sequence ID" value="NZ_JAPWIE010000001.1"/>
</dbReference>
<dbReference type="InterPro" id="IPR041490">
    <property type="entry name" value="KstR2_TetR_C"/>
</dbReference>
<gene>
    <name evidence="8" type="ORF">O4213_01270</name>
</gene>
<protein>
    <submittedName>
        <fullName evidence="8">TetR/AcrR family transcriptional regulator</fullName>
    </submittedName>
</protein>
<dbReference type="Gene3D" id="1.10.357.10">
    <property type="entry name" value="Tetracycline Repressor, domain 2"/>
    <property type="match status" value="1"/>
</dbReference>
<feature type="domain" description="HTH tetR-type" evidence="7">
    <location>
        <begin position="29"/>
        <end position="89"/>
    </location>
</feature>
<accession>A0ABT4MNL8</accession>
<dbReference type="EMBL" id="JAPWIE010000001">
    <property type="protein sequence ID" value="MCZ4548593.1"/>
    <property type="molecule type" value="Genomic_DNA"/>
</dbReference>
<sequence length="231" mass="25879">MASSKKTSEPAAPVLPRRGRKSVNGDSMSERRQGMLEIAADLFAEQGFRSTTVRQIGDAAGVLSGSLYHHFDSKEAIVDVILSEYFTSLLAAYRKIIADGASPRDTLRELVRAAFHSLGDHRAAITVVQNERNYLTQFPRFSYVADAEAEVREMWTTVIEDGKKSGVFRRDVDTPITYRFIRDSLWVAVRWFTPSGRLTADELADQYLELMMRGLEDPSADAHSNRPLFSG</sequence>
<evidence type="ECO:0000313" key="9">
    <source>
        <dbReference type="Proteomes" id="UP001067235"/>
    </source>
</evidence>
<dbReference type="Pfam" id="PF00440">
    <property type="entry name" value="TetR_N"/>
    <property type="match status" value="1"/>
</dbReference>
<keyword evidence="9" id="KW-1185">Reference proteome</keyword>
<dbReference type="InterPro" id="IPR050109">
    <property type="entry name" value="HTH-type_TetR-like_transc_reg"/>
</dbReference>
<reference evidence="8" key="1">
    <citation type="submission" date="2022-12" db="EMBL/GenBank/DDBJ databases">
        <authorList>
            <person name="Krivoruchko A.V."/>
            <person name="Elkin A."/>
        </authorList>
    </citation>
    <scope>NUCLEOTIDE SEQUENCE</scope>
    <source>
        <strain evidence="8">IEGM 1388</strain>
    </source>
</reference>
<dbReference type="SUPFAM" id="SSF48498">
    <property type="entry name" value="Tetracyclin repressor-like, C-terminal domain"/>
    <property type="match status" value="1"/>
</dbReference>
<dbReference type="InterPro" id="IPR036271">
    <property type="entry name" value="Tet_transcr_reg_TetR-rel_C_sf"/>
</dbReference>
<evidence type="ECO:0000256" key="4">
    <source>
        <dbReference type="ARBA" id="ARBA00023163"/>
    </source>
</evidence>
<evidence type="ECO:0000256" key="6">
    <source>
        <dbReference type="SAM" id="MobiDB-lite"/>
    </source>
</evidence>
<dbReference type="PROSITE" id="PS50977">
    <property type="entry name" value="HTH_TETR_2"/>
    <property type="match status" value="1"/>
</dbReference>
<evidence type="ECO:0000259" key="7">
    <source>
        <dbReference type="PROSITE" id="PS50977"/>
    </source>
</evidence>
<keyword evidence="1" id="KW-0678">Repressor</keyword>
<keyword evidence="3 5" id="KW-0238">DNA-binding</keyword>
<dbReference type="PANTHER" id="PTHR30055:SF175">
    <property type="entry name" value="HTH-TYPE TRANSCRIPTIONAL REPRESSOR KSTR2"/>
    <property type="match status" value="1"/>
</dbReference>
<comment type="caution">
    <text evidence="8">The sequence shown here is derived from an EMBL/GenBank/DDBJ whole genome shotgun (WGS) entry which is preliminary data.</text>
</comment>
<evidence type="ECO:0000256" key="1">
    <source>
        <dbReference type="ARBA" id="ARBA00022491"/>
    </source>
</evidence>
<evidence type="ECO:0000256" key="5">
    <source>
        <dbReference type="PROSITE-ProRule" id="PRU00335"/>
    </source>
</evidence>
<proteinExistence type="predicted"/>
<feature type="DNA-binding region" description="H-T-H motif" evidence="5">
    <location>
        <begin position="52"/>
        <end position="71"/>
    </location>
</feature>
<dbReference type="InterPro" id="IPR001647">
    <property type="entry name" value="HTH_TetR"/>
</dbReference>
<dbReference type="PRINTS" id="PR00455">
    <property type="entry name" value="HTHTETR"/>
</dbReference>
<evidence type="ECO:0000313" key="8">
    <source>
        <dbReference type="EMBL" id="MCZ4548593.1"/>
    </source>
</evidence>
<feature type="region of interest" description="Disordered" evidence="6">
    <location>
        <begin position="1"/>
        <end position="29"/>
    </location>
</feature>